<evidence type="ECO:0000313" key="3">
    <source>
        <dbReference type="EMBL" id="EAR16000.1"/>
    </source>
</evidence>
<dbReference type="KEGG" id="rbi:RB2501_03860"/>
<name>A4CGE2_ROBBH</name>
<dbReference type="Proteomes" id="UP000009049">
    <property type="component" value="Chromosome"/>
</dbReference>
<proteinExistence type="predicted"/>
<keyword evidence="1" id="KW-0732">Signal</keyword>
<accession>A4CGE2</accession>
<evidence type="ECO:0000259" key="2">
    <source>
        <dbReference type="Pfam" id="PF13568"/>
    </source>
</evidence>
<dbReference type="Pfam" id="PF13568">
    <property type="entry name" value="OMP_b-brl_2"/>
    <property type="match status" value="1"/>
</dbReference>
<evidence type="ECO:0000256" key="1">
    <source>
        <dbReference type="SAM" id="SignalP"/>
    </source>
</evidence>
<dbReference type="AlphaFoldDB" id="A4CGE2"/>
<dbReference type="STRING" id="313596.RB2501_03860"/>
<feature type="signal peptide" evidence="1">
    <location>
        <begin position="1"/>
        <end position="28"/>
    </location>
</feature>
<protein>
    <recommendedName>
        <fullName evidence="2">Outer membrane protein beta-barrel domain-containing protein</fullName>
    </recommendedName>
</protein>
<feature type="domain" description="Outer membrane protein beta-barrel" evidence="2">
    <location>
        <begin position="53"/>
        <end position="228"/>
    </location>
</feature>
<dbReference type="InterPro" id="IPR025665">
    <property type="entry name" value="Beta-barrel_OMP_2"/>
</dbReference>
<organism evidence="3 4">
    <name type="scientific">Robiginitalea biformata (strain ATCC BAA-864 / DSM 15991 / KCTC 12146 / HTCC2501)</name>
    <dbReference type="NCBI Taxonomy" id="313596"/>
    <lineage>
        <taxon>Bacteria</taxon>
        <taxon>Pseudomonadati</taxon>
        <taxon>Bacteroidota</taxon>
        <taxon>Flavobacteriia</taxon>
        <taxon>Flavobacteriales</taxon>
        <taxon>Flavobacteriaceae</taxon>
        <taxon>Robiginitalea</taxon>
    </lineage>
</organism>
<dbReference type="HOGENOM" id="CLU_069558_0_0_10"/>
<dbReference type="EMBL" id="CP001712">
    <property type="protein sequence ID" value="EAR16000.1"/>
    <property type="molecule type" value="Genomic_DNA"/>
</dbReference>
<gene>
    <name evidence="3" type="ordered locus">RB2501_03860</name>
</gene>
<keyword evidence="4" id="KW-1185">Reference proteome</keyword>
<reference evidence="3 4" key="1">
    <citation type="journal article" date="2009" name="J. Bacteriol.">
        <title>Complete genome sequence of Robiginitalea biformata HTCC2501.</title>
        <authorList>
            <person name="Oh H.M."/>
            <person name="Giovannoni S.J."/>
            <person name="Lee K."/>
            <person name="Ferriera S."/>
            <person name="Johnson J."/>
            <person name="Cho J.C."/>
        </authorList>
    </citation>
    <scope>NUCLEOTIDE SEQUENCE [LARGE SCALE GENOMIC DNA]</scope>
    <source>
        <strain evidence="4">ATCC BAA-864 / HTCC2501 / KCTC 12146</strain>
    </source>
</reference>
<evidence type="ECO:0000313" key="4">
    <source>
        <dbReference type="Proteomes" id="UP000009049"/>
    </source>
</evidence>
<feature type="chain" id="PRO_5002667339" description="Outer membrane protein beta-barrel domain-containing protein" evidence="1">
    <location>
        <begin position="29"/>
        <end position="253"/>
    </location>
</feature>
<dbReference type="eggNOG" id="ENOG502ZCAE">
    <property type="taxonomic scope" value="Bacteria"/>
</dbReference>
<sequence>MKRFFYVVHMKARIATFILLFCLVPVIGQEGNPTGTDLPKDSLDTGAPLIDSEYLEDQFYVGFSFNLLLNQPEGVSQNNLISYGIYMGFIKDLPINPKRTLALGIGLGYGVNSYYSNLRAIQNGEDFQYIILDEEDSYKRNKIETHLVELPVQFRWRNSTATDYSFWRIYTGFKLGYVVGSRSKFVTSEFKDSFYNTDTDNFRYGLTLNIGYNTINFHVYYGLNNLFESDVPGPDGADLDMVPLRIGLIFYIL</sequence>